<evidence type="ECO:0000259" key="1">
    <source>
        <dbReference type="Pfam" id="PF06202"/>
    </source>
</evidence>
<dbReference type="GO" id="GO:0005980">
    <property type="term" value="P:glycogen catabolic process"/>
    <property type="evidence" value="ECO:0007669"/>
    <property type="project" value="InterPro"/>
</dbReference>
<dbReference type="EMBL" id="JACHGW010000006">
    <property type="protein sequence ID" value="MBB6053423.1"/>
    <property type="molecule type" value="Genomic_DNA"/>
</dbReference>
<dbReference type="GO" id="GO:0004134">
    <property type="term" value="F:4-alpha-glucanotransferase activity"/>
    <property type="evidence" value="ECO:0007669"/>
    <property type="project" value="InterPro"/>
</dbReference>
<dbReference type="InterPro" id="IPR012341">
    <property type="entry name" value="6hp_glycosidase-like_sf"/>
</dbReference>
<dbReference type="SUPFAM" id="SSF48208">
    <property type="entry name" value="Six-hairpin glycosidases"/>
    <property type="match status" value="1"/>
</dbReference>
<dbReference type="PANTHER" id="PTHR10569:SF2">
    <property type="entry name" value="GLYCOGEN DEBRANCHING ENZYME"/>
    <property type="match status" value="1"/>
</dbReference>
<accession>A0A7W9SW06</accession>
<dbReference type="InterPro" id="IPR008928">
    <property type="entry name" value="6-hairpin_glycosidase_sf"/>
</dbReference>
<evidence type="ECO:0000313" key="3">
    <source>
        <dbReference type="EMBL" id="MBB6053423.1"/>
    </source>
</evidence>
<dbReference type="Gene3D" id="1.50.10.10">
    <property type="match status" value="1"/>
</dbReference>
<dbReference type="Pfam" id="PF06202">
    <property type="entry name" value="GDE_C"/>
    <property type="match status" value="1"/>
</dbReference>
<protein>
    <submittedName>
        <fullName evidence="3">Putative glycogen debranching enzyme</fullName>
    </submittedName>
</protein>
<keyword evidence="4" id="KW-1185">Reference proteome</keyword>
<organism evidence="3 4">
    <name type="scientific">Armatimonas rosea</name>
    <dbReference type="NCBI Taxonomy" id="685828"/>
    <lineage>
        <taxon>Bacteria</taxon>
        <taxon>Bacillati</taxon>
        <taxon>Armatimonadota</taxon>
        <taxon>Armatimonadia</taxon>
        <taxon>Armatimonadales</taxon>
        <taxon>Armatimonadaceae</taxon>
        <taxon>Armatimonas</taxon>
    </lineage>
</organism>
<dbReference type="GO" id="GO:0004135">
    <property type="term" value="F:amylo-alpha-1,6-glucosidase activity"/>
    <property type="evidence" value="ECO:0007669"/>
    <property type="project" value="InterPro"/>
</dbReference>
<dbReference type="AlphaFoldDB" id="A0A7W9SW06"/>
<evidence type="ECO:0000259" key="2">
    <source>
        <dbReference type="Pfam" id="PF12439"/>
    </source>
</evidence>
<dbReference type="RefSeq" id="WP_184203516.1">
    <property type="nucleotide sequence ID" value="NZ_JACHGW010000006.1"/>
</dbReference>
<reference evidence="3 4" key="1">
    <citation type="submission" date="2020-08" db="EMBL/GenBank/DDBJ databases">
        <title>Genomic Encyclopedia of Type Strains, Phase IV (KMG-IV): sequencing the most valuable type-strain genomes for metagenomic binning, comparative biology and taxonomic classification.</title>
        <authorList>
            <person name="Goeker M."/>
        </authorList>
    </citation>
    <scope>NUCLEOTIDE SEQUENCE [LARGE SCALE GENOMIC DNA]</scope>
    <source>
        <strain evidence="3 4">DSM 23562</strain>
    </source>
</reference>
<dbReference type="InterPro" id="IPR024742">
    <property type="entry name" value="Glycogen_debranch_N"/>
</dbReference>
<dbReference type="Pfam" id="PF12439">
    <property type="entry name" value="GDE_N"/>
    <property type="match status" value="1"/>
</dbReference>
<name>A0A7W9SW06_ARMRO</name>
<dbReference type="PANTHER" id="PTHR10569">
    <property type="entry name" value="GLYCOGEN DEBRANCHING ENZYME"/>
    <property type="match status" value="1"/>
</dbReference>
<dbReference type="InterPro" id="IPR010401">
    <property type="entry name" value="AGL/Gdb1"/>
</dbReference>
<dbReference type="Proteomes" id="UP000520814">
    <property type="component" value="Unassembled WGS sequence"/>
</dbReference>
<dbReference type="InterPro" id="IPR032790">
    <property type="entry name" value="GDE_C"/>
</dbReference>
<sequence>MTFEELASKEWLLTNGIGGFASGTLAGCATRRYHSLLTIALDPPSGRRMSLLGGLDETVIIDGVEYPLSTHIYADGTIFPNGWKSIQSFGEYSFFTIQYEHATKNFCMEPGKNTIYFEYGLPNEDPFVDVKLRLAPLVCWKEIHSQMRPWDGFPFRSEPTEEGWLFQATEDAPVLRLIGKGEWQRAGWWNEKLAQPRERDRGFDWMESLYCPAILTSSETHPKLTVTTELSPITSLEQAELEVVEHIWEGIGEDTRGRHVWPIRHFLLGGNDCRTTILAGYPWFTDWGRDTFISLPGLCLTTGREEIARQIIRDFVPWVRNGRIPNRFPDNLDEPAYNNVDGTLWFLHCIGLCGLTEELSEVVQQIIAAHLEGTVGDGIFCDSDGLLRCGDDHTNLTWMDAKVDGVAITPRYDRPVEVQALWINALRVAGRVELAERATATFLARFVRADGLGLYDCLLPDGTPDASIRPNQVIAAALLDLPASVNQAILAVATEHLLTPFGLRTLSPADSRFCPRYEGGPHQRDAAYHQGTVWPWLIGSFCELYKKVHGADADLSVFLSALERHLTEDYGLGGIAEVFDGAAPHRPNGCPWQAWSLAEVLRSKAAHADGIAAPIAGDL</sequence>
<proteinExistence type="predicted"/>
<feature type="domain" description="Glycogen debranching enzyme C-terminal" evidence="1">
    <location>
        <begin position="272"/>
        <end position="602"/>
    </location>
</feature>
<evidence type="ECO:0000313" key="4">
    <source>
        <dbReference type="Proteomes" id="UP000520814"/>
    </source>
</evidence>
<comment type="caution">
    <text evidence="3">The sequence shown here is derived from an EMBL/GenBank/DDBJ whole genome shotgun (WGS) entry which is preliminary data.</text>
</comment>
<gene>
    <name evidence="3" type="ORF">HNQ39_005257</name>
</gene>
<feature type="domain" description="Glycogen debranching enzyme bacterial and archaeal type N-terminal" evidence="2">
    <location>
        <begin position="9"/>
        <end position="216"/>
    </location>
</feature>